<organism evidence="2 3">
    <name type="scientific">Oerskovia enterophila</name>
    <dbReference type="NCBI Taxonomy" id="43678"/>
    <lineage>
        <taxon>Bacteria</taxon>
        <taxon>Bacillati</taxon>
        <taxon>Actinomycetota</taxon>
        <taxon>Actinomycetes</taxon>
        <taxon>Micrococcales</taxon>
        <taxon>Cellulomonadaceae</taxon>
        <taxon>Oerskovia</taxon>
    </lineage>
</organism>
<feature type="compositionally biased region" description="Polar residues" evidence="1">
    <location>
        <begin position="18"/>
        <end position="34"/>
    </location>
</feature>
<sequence>MTVIAPTNAPNTTAPTASVWSNPSTTASESQSFAEPSDSAAAMMTRPMSRVRGSRQAPSAAPRRTRRERGCSTAAASTPSGPASPRRASTRGRGSVAWTNIGMLTRRQTVATTAVPTNCTRTGTSPAAHAAPTSEPTTAPMLKAAWNCGRIVRPVRRSTLALSTFMGTLPRENATPFRKMPAASSGTEPVAGPTPRSTSAAAKKPVEASMAARPPKRLTIGPASVTVTSAPTAPASSTKPRSLGVMPRASRTEGMRASQLDMVMPLSRKIPRRDQRARERPGSSAGRIDSIPASGVAFETIRDMVTSLRVVWPRRQTPFPCVTADPSSSRRPAEGQR</sequence>
<evidence type="ECO:0000313" key="2">
    <source>
        <dbReference type="EMBL" id="OCI29354.1"/>
    </source>
</evidence>
<gene>
    <name evidence="2" type="ORF">OERS_39490</name>
</gene>
<comment type="caution">
    <text evidence="2">The sequence shown here is derived from an EMBL/GenBank/DDBJ whole genome shotgun (WGS) entry which is preliminary data.</text>
</comment>
<keyword evidence="3" id="KW-1185">Reference proteome</keyword>
<feature type="compositionally biased region" description="Low complexity" evidence="1">
    <location>
        <begin position="72"/>
        <end position="87"/>
    </location>
</feature>
<feature type="region of interest" description="Disordered" evidence="1">
    <location>
        <begin position="173"/>
        <end position="291"/>
    </location>
</feature>
<accession>A0ABX2XYJ2</accession>
<dbReference type="EMBL" id="MAQA01000082">
    <property type="protein sequence ID" value="OCI29354.1"/>
    <property type="molecule type" value="Genomic_DNA"/>
</dbReference>
<evidence type="ECO:0000313" key="3">
    <source>
        <dbReference type="Proteomes" id="UP000093412"/>
    </source>
</evidence>
<evidence type="ECO:0000256" key="1">
    <source>
        <dbReference type="SAM" id="MobiDB-lite"/>
    </source>
</evidence>
<feature type="region of interest" description="Disordered" evidence="1">
    <location>
        <begin position="1"/>
        <end position="93"/>
    </location>
</feature>
<protein>
    <submittedName>
        <fullName evidence="2">Uncharacterized protein</fullName>
    </submittedName>
</protein>
<reference evidence="2 3" key="1">
    <citation type="submission" date="2016-06" db="EMBL/GenBank/DDBJ databases">
        <title>Genome sequence of Oerskovia enterophila DSM 43852.</title>
        <authorList>
            <person name="Poehlein A."/>
            <person name="Jag V."/>
            <person name="Bengelsdorf F.R."/>
            <person name="Daniel R."/>
            <person name="Duerre P."/>
        </authorList>
    </citation>
    <scope>NUCLEOTIDE SEQUENCE [LARGE SCALE GENOMIC DNA]</scope>
    <source>
        <strain evidence="2 3">DSM 43852</strain>
    </source>
</reference>
<name>A0ABX2XYJ2_9CELL</name>
<feature type="region of interest" description="Disordered" evidence="1">
    <location>
        <begin position="318"/>
        <end position="337"/>
    </location>
</feature>
<feature type="compositionally biased region" description="Low complexity" evidence="1">
    <location>
        <begin position="1"/>
        <end position="17"/>
    </location>
</feature>
<feature type="compositionally biased region" description="Polar residues" evidence="1">
    <location>
        <begin position="225"/>
        <end position="240"/>
    </location>
</feature>
<feature type="compositionally biased region" description="Basic and acidic residues" evidence="1">
    <location>
        <begin position="272"/>
        <end position="281"/>
    </location>
</feature>
<proteinExistence type="predicted"/>
<dbReference type="Proteomes" id="UP000093412">
    <property type="component" value="Unassembled WGS sequence"/>
</dbReference>